<dbReference type="SUPFAM" id="SSF47473">
    <property type="entry name" value="EF-hand"/>
    <property type="match status" value="1"/>
</dbReference>
<dbReference type="GO" id="GO:0043226">
    <property type="term" value="C:organelle"/>
    <property type="evidence" value="ECO:0007669"/>
    <property type="project" value="UniProtKB-ARBA"/>
</dbReference>
<dbReference type="PROSITE" id="PS00018">
    <property type="entry name" value="EF_HAND_1"/>
    <property type="match status" value="2"/>
</dbReference>
<dbReference type="EMBL" id="JAGTXO010000009">
    <property type="protein sequence ID" value="KAG8465821.1"/>
    <property type="molecule type" value="Genomic_DNA"/>
</dbReference>
<dbReference type="Pfam" id="PF13499">
    <property type="entry name" value="EF-hand_7"/>
    <property type="match status" value="1"/>
</dbReference>
<dbReference type="AlphaFoldDB" id="A0A8J5XBV6"/>
<dbReference type="CDD" id="cd00051">
    <property type="entry name" value="EFh"/>
    <property type="match status" value="1"/>
</dbReference>
<dbReference type="FunFam" id="1.10.238.10:FF:000178">
    <property type="entry name" value="Calmodulin-2 A"/>
    <property type="match status" value="1"/>
</dbReference>
<organism evidence="4 5">
    <name type="scientific">Diacronema lutheri</name>
    <name type="common">Unicellular marine alga</name>
    <name type="synonym">Monochrysis lutheri</name>
    <dbReference type="NCBI Taxonomy" id="2081491"/>
    <lineage>
        <taxon>Eukaryota</taxon>
        <taxon>Haptista</taxon>
        <taxon>Haptophyta</taxon>
        <taxon>Pavlovophyceae</taxon>
        <taxon>Pavlovales</taxon>
        <taxon>Pavlovaceae</taxon>
        <taxon>Diacronema</taxon>
    </lineage>
</organism>
<dbReference type="Gene3D" id="1.10.238.10">
    <property type="entry name" value="EF-hand"/>
    <property type="match status" value="1"/>
</dbReference>
<dbReference type="OrthoDB" id="26525at2759"/>
<sequence>MAAMNDAQVAQLEKVFKSFDADGSGALSTNEVEEVVYALGMALTKTEIANMITSADRDKDGQIDFLEMRRAMEATLGMAERDGRLGSFAHLVTRKSKTGPPLRWTEAKVGDRVVISADKKVASRDAADGWGVQLLDAWLASAGDVTYNVADVMLAVEDVSGGNLMVGVVGRNFWPSDWNQPLAGNKHAVVTHAEAGAVWRKQIKTDLLLGAVQPGMRIHILIEMLRQEMTIDLLAPDNTLVRSVSIGDLPPELTVAICMGPGAQKVRLVGSSTDTAVGEFLGKTNKDLWDDDNVQRLETEKKENPASEEAVAASLE</sequence>
<proteinExistence type="predicted"/>
<evidence type="ECO:0000256" key="1">
    <source>
        <dbReference type="ARBA" id="ARBA00022737"/>
    </source>
</evidence>
<name>A0A8J5XBV6_DIALT</name>
<dbReference type="InterPro" id="IPR018247">
    <property type="entry name" value="EF_Hand_1_Ca_BS"/>
</dbReference>
<evidence type="ECO:0000256" key="2">
    <source>
        <dbReference type="ARBA" id="ARBA00022837"/>
    </source>
</evidence>
<dbReference type="InterPro" id="IPR050145">
    <property type="entry name" value="Centrin_CML-like"/>
</dbReference>
<dbReference type="GO" id="GO:0005509">
    <property type="term" value="F:calcium ion binding"/>
    <property type="evidence" value="ECO:0007669"/>
    <property type="project" value="InterPro"/>
</dbReference>
<protein>
    <recommendedName>
        <fullName evidence="3">EF-hand domain-containing protein</fullName>
    </recommendedName>
</protein>
<keyword evidence="5" id="KW-1185">Reference proteome</keyword>
<evidence type="ECO:0000259" key="3">
    <source>
        <dbReference type="PROSITE" id="PS50222"/>
    </source>
</evidence>
<dbReference type="Proteomes" id="UP000751190">
    <property type="component" value="Unassembled WGS sequence"/>
</dbReference>
<dbReference type="SMART" id="SM00054">
    <property type="entry name" value="EFh"/>
    <property type="match status" value="2"/>
</dbReference>
<dbReference type="InterPro" id="IPR011992">
    <property type="entry name" value="EF-hand-dom_pair"/>
</dbReference>
<evidence type="ECO:0000313" key="4">
    <source>
        <dbReference type="EMBL" id="KAG8465821.1"/>
    </source>
</evidence>
<dbReference type="InterPro" id="IPR002048">
    <property type="entry name" value="EF_hand_dom"/>
</dbReference>
<feature type="domain" description="EF-hand" evidence="3">
    <location>
        <begin position="7"/>
        <end position="42"/>
    </location>
</feature>
<keyword evidence="2" id="KW-0106">Calcium</keyword>
<evidence type="ECO:0000313" key="5">
    <source>
        <dbReference type="Proteomes" id="UP000751190"/>
    </source>
</evidence>
<gene>
    <name evidence="4" type="ORF">KFE25_005391</name>
</gene>
<keyword evidence="1" id="KW-0677">Repeat</keyword>
<reference evidence="4" key="1">
    <citation type="submission" date="2021-05" db="EMBL/GenBank/DDBJ databases">
        <title>The genome of the haptophyte Pavlova lutheri (Diacronema luteri, Pavlovales) - a model for lipid biosynthesis in eukaryotic algae.</title>
        <authorList>
            <person name="Hulatt C.J."/>
            <person name="Posewitz M.C."/>
        </authorList>
    </citation>
    <scope>NUCLEOTIDE SEQUENCE</scope>
    <source>
        <strain evidence="4">NIVA-4/92</strain>
    </source>
</reference>
<accession>A0A8J5XBV6</accession>
<dbReference type="PROSITE" id="PS50222">
    <property type="entry name" value="EF_HAND_2"/>
    <property type="match status" value="2"/>
</dbReference>
<comment type="caution">
    <text evidence="4">The sequence shown here is derived from an EMBL/GenBank/DDBJ whole genome shotgun (WGS) entry which is preliminary data.</text>
</comment>
<feature type="domain" description="EF-hand" evidence="3">
    <location>
        <begin position="43"/>
        <end position="78"/>
    </location>
</feature>
<dbReference type="PANTHER" id="PTHR23050">
    <property type="entry name" value="CALCIUM BINDING PROTEIN"/>
    <property type="match status" value="1"/>
</dbReference>